<dbReference type="NCBIfam" id="TIGR02595">
    <property type="entry name" value="PEP_CTERM"/>
    <property type="match status" value="1"/>
</dbReference>
<sequence>MSQATDLMSNFIPGVGLPADQMSTPTFDAVTLFAFNFTFATNLVGASITHDDGISLFDITTSSGNLISGNEGPTVAATTMLPTLEAGHIYQLWYIAANGAPSILRFDDGTPAVPEPATWAMLVLGFGVIGVTARRRRAGSGRVAENLG</sequence>
<keyword evidence="1" id="KW-1133">Transmembrane helix</keyword>
<name>A0ABS6BJM9_9SPHN</name>
<evidence type="ECO:0000256" key="1">
    <source>
        <dbReference type="SAM" id="Phobius"/>
    </source>
</evidence>
<comment type="caution">
    <text evidence="3">The sequence shown here is derived from an EMBL/GenBank/DDBJ whole genome shotgun (WGS) entry which is preliminary data.</text>
</comment>
<feature type="transmembrane region" description="Helical" evidence="1">
    <location>
        <begin position="116"/>
        <end position="133"/>
    </location>
</feature>
<evidence type="ECO:0000313" key="4">
    <source>
        <dbReference type="Proteomes" id="UP000776276"/>
    </source>
</evidence>
<dbReference type="NCBIfam" id="NF035944">
    <property type="entry name" value="PEPxxWA-CTERM"/>
    <property type="match status" value="1"/>
</dbReference>
<protein>
    <submittedName>
        <fullName evidence="3">PEPxxWA-CTERM sorting domain-containing protein</fullName>
    </submittedName>
</protein>
<proteinExistence type="predicted"/>
<reference evidence="3 4" key="1">
    <citation type="submission" date="2021-06" db="EMBL/GenBank/DDBJ databases">
        <title>Sphingomonas sp. XMGL2, whole genome shotgun sequencing project.</title>
        <authorList>
            <person name="Zhao G."/>
            <person name="Shen L."/>
        </authorList>
    </citation>
    <scope>NUCLEOTIDE SEQUENCE [LARGE SCALE GENOMIC DNA]</scope>
    <source>
        <strain evidence="3 4">XMGL2</strain>
    </source>
</reference>
<dbReference type="EMBL" id="JAHKRT010000004">
    <property type="protein sequence ID" value="MBU3078057.1"/>
    <property type="molecule type" value="Genomic_DNA"/>
</dbReference>
<keyword evidence="4" id="KW-1185">Reference proteome</keyword>
<gene>
    <name evidence="3" type="ORF">KOF26_09280</name>
</gene>
<organism evidence="3 4">
    <name type="scientific">Sphingomonas quercus</name>
    <dbReference type="NCBI Taxonomy" id="2842451"/>
    <lineage>
        <taxon>Bacteria</taxon>
        <taxon>Pseudomonadati</taxon>
        <taxon>Pseudomonadota</taxon>
        <taxon>Alphaproteobacteria</taxon>
        <taxon>Sphingomonadales</taxon>
        <taxon>Sphingomonadaceae</taxon>
        <taxon>Sphingomonas</taxon>
    </lineage>
</organism>
<dbReference type="InterPro" id="IPR013424">
    <property type="entry name" value="Ice-binding_C"/>
</dbReference>
<keyword evidence="1" id="KW-0472">Membrane</keyword>
<feature type="domain" description="Ice-binding protein C-terminal" evidence="2">
    <location>
        <begin position="112"/>
        <end position="136"/>
    </location>
</feature>
<dbReference type="Pfam" id="PF07589">
    <property type="entry name" value="PEP-CTERM"/>
    <property type="match status" value="1"/>
</dbReference>
<accession>A0ABS6BJM9</accession>
<dbReference type="Proteomes" id="UP000776276">
    <property type="component" value="Unassembled WGS sequence"/>
</dbReference>
<keyword evidence="1" id="KW-0812">Transmembrane</keyword>
<evidence type="ECO:0000259" key="2">
    <source>
        <dbReference type="Pfam" id="PF07589"/>
    </source>
</evidence>
<evidence type="ECO:0000313" key="3">
    <source>
        <dbReference type="EMBL" id="MBU3078057.1"/>
    </source>
</evidence>